<dbReference type="GeneID" id="4960824"/>
<dbReference type="RefSeq" id="YP_001111328.1">
    <property type="nucleotide sequence ID" value="NC_009240.1"/>
</dbReference>
<organism evidence="1 2">
    <name type="scientific">Gryllus bimaculatus nudivirus</name>
    <dbReference type="NCBI Taxonomy" id="432587"/>
    <lineage>
        <taxon>Viruses</taxon>
        <taxon>Viruses incertae sedis</taxon>
        <taxon>Naldaviricetes</taxon>
        <taxon>Lefavirales</taxon>
        <taxon>Nudiviridae</taxon>
        <taxon>Alphanudivirus</taxon>
        <taxon>Alphanudivirus grybimaculati</taxon>
    </lineage>
</organism>
<accession>A4L224</accession>
<reference evidence="1 2" key="1">
    <citation type="journal article" date="2007" name="J. Virol.">
        <title>The genome of Gryllus bimaculatus nudivirus indicates an ancient diversification of baculovirus-related nonoccluded nudiviruses of insects.</title>
        <authorList>
            <person name="Wang Y."/>
            <person name="Kleespies R.G."/>
            <person name="Huger A.M."/>
            <person name="Jehle J.A."/>
        </authorList>
    </citation>
    <scope>NUCLEOTIDE SEQUENCE [LARGE SCALE GENOMIC DNA]</scope>
</reference>
<dbReference type="EMBL" id="EF203088">
    <property type="protein sequence ID" value="ABO45394.1"/>
    <property type="molecule type" value="Genomic_DNA"/>
</dbReference>
<name>A4L224_9VIRU</name>
<dbReference type="Proteomes" id="UP000203733">
    <property type="component" value="Segment"/>
</dbReference>
<dbReference type="OrthoDB" id="19701at10239"/>
<keyword evidence="2" id="KW-1185">Reference proteome</keyword>
<protein>
    <submittedName>
        <fullName evidence="1">Uncharacterized protein</fullName>
    </submittedName>
</protein>
<proteinExistence type="predicted"/>
<dbReference type="KEGG" id="vg:4960824"/>
<evidence type="ECO:0000313" key="2">
    <source>
        <dbReference type="Proteomes" id="UP000203733"/>
    </source>
</evidence>
<evidence type="ECO:0000313" key="1">
    <source>
        <dbReference type="EMBL" id="ABO45394.1"/>
    </source>
</evidence>
<sequence length="202" mass="23897">MTDYRKKTNDITTLYNFQSNNARLAYTLTLKPTTKSKSTKLFNNFFLNKEPKSDEKYVFTETFMKKIIRTILFHFTFNIHLKKNIYDIIYSGTIDVYNDFLGGDTLDIERFTIKDFATVLDYLLGKGFSLVTSKPLIDVYYEYENEWKYATVGRAVNFPSAEDYINLYKFFHIENISYTETGIFILRNTIQSKYKCQNKSKI</sequence>